<dbReference type="AlphaFoldDB" id="A0ABD0N118"/>
<feature type="domain" description="FANCI helical" evidence="1">
    <location>
        <begin position="1"/>
        <end position="61"/>
    </location>
</feature>
<keyword evidence="3" id="KW-1185">Reference proteome</keyword>
<feature type="non-terminal residue" evidence="2">
    <location>
        <position position="1"/>
    </location>
</feature>
<name>A0ABD0N118_CIRMR</name>
<dbReference type="InterPro" id="IPR029312">
    <property type="entry name" value="FANCI_HD2"/>
</dbReference>
<accession>A0ABD0N118</accession>
<reference evidence="2 3" key="1">
    <citation type="submission" date="2024-05" db="EMBL/GenBank/DDBJ databases">
        <title>Genome sequencing and assembly of Indian major carp, Cirrhinus mrigala (Hamilton, 1822).</title>
        <authorList>
            <person name="Mohindra V."/>
            <person name="Chowdhury L.M."/>
            <person name="Lal K."/>
            <person name="Jena J.K."/>
        </authorList>
    </citation>
    <scope>NUCLEOTIDE SEQUENCE [LARGE SCALE GENOMIC DNA]</scope>
    <source>
        <strain evidence="2">CM1030</strain>
        <tissue evidence="2">Blood</tissue>
    </source>
</reference>
<sequence length="61" mass="6901">AHLLCCTVHCLLWNRNVRSGGNVSDDEDDEDEEGGVQSELHAILESITKRMIKSELEDFEL</sequence>
<dbReference type="Proteomes" id="UP001529510">
    <property type="component" value="Unassembled WGS sequence"/>
</dbReference>
<gene>
    <name evidence="2" type="ORF">M9458_050132</name>
</gene>
<evidence type="ECO:0000313" key="2">
    <source>
        <dbReference type="EMBL" id="KAL0155869.1"/>
    </source>
</evidence>
<comment type="caution">
    <text evidence="2">The sequence shown here is derived from an EMBL/GenBank/DDBJ whole genome shotgun (WGS) entry which is preliminary data.</text>
</comment>
<dbReference type="EMBL" id="JAMKFB020000025">
    <property type="protein sequence ID" value="KAL0155869.1"/>
    <property type="molecule type" value="Genomic_DNA"/>
</dbReference>
<organism evidence="2 3">
    <name type="scientific">Cirrhinus mrigala</name>
    <name type="common">Mrigala</name>
    <dbReference type="NCBI Taxonomy" id="683832"/>
    <lineage>
        <taxon>Eukaryota</taxon>
        <taxon>Metazoa</taxon>
        <taxon>Chordata</taxon>
        <taxon>Craniata</taxon>
        <taxon>Vertebrata</taxon>
        <taxon>Euteleostomi</taxon>
        <taxon>Actinopterygii</taxon>
        <taxon>Neopterygii</taxon>
        <taxon>Teleostei</taxon>
        <taxon>Ostariophysi</taxon>
        <taxon>Cypriniformes</taxon>
        <taxon>Cyprinidae</taxon>
        <taxon>Labeoninae</taxon>
        <taxon>Labeonini</taxon>
        <taxon>Cirrhinus</taxon>
    </lineage>
</organism>
<protein>
    <recommendedName>
        <fullName evidence="1">FANCI helical domain-containing protein</fullName>
    </recommendedName>
</protein>
<dbReference type="Pfam" id="PF14680">
    <property type="entry name" value="FANCI_HD2"/>
    <property type="match status" value="1"/>
</dbReference>
<evidence type="ECO:0000313" key="3">
    <source>
        <dbReference type="Proteomes" id="UP001529510"/>
    </source>
</evidence>
<evidence type="ECO:0000259" key="1">
    <source>
        <dbReference type="Pfam" id="PF14680"/>
    </source>
</evidence>
<feature type="non-terminal residue" evidence="2">
    <location>
        <position position="61"/>
    </location>
</feature>
<proteinExistence type="predicted"/>